<dbReference type="Proteomes" id="UP000076842">
    <property type="component" value="Unassembled WGS sequence"/>
</dbReference>
<evidence type="ECO:0000313" key="3">
    <source>
        <dbReference type="Proteomes" id="UP000076842"/>
    </source>
</evidence>
<feature type="compositionally biased region" description="Basic and acidic residues" evidence="1">
    <location>
        <begin position="105"/>
        <end position="123"/>
    </location>
</feature>
<keyword evidence="3" id="KW-1185">Reference proteome</keyword>
<evidence type="ECO:0000313" key="2">
    <source>
        <dbReference type="EMBL" id="KZT52828.1"/>
    </source>
</evidence>
<feature type="region of interest" description="Disordered" evidence="1">
    <location>
        <begin position="1"/>
        <end position="22"/>
    </location>
</feature>
<name>A0A165DHW3_9BASI</name>
<protein>
    <submittedName>
        <fullName evidence="2">Uncharacterized protein</fullName>
    </submittedName>
</protein>
<evidence type="ECO:0000256" key="1">
    <source>
        <dbReference type="SAM" id="MobiDB-lite"/>
    </source>
</evidence>
<gene>
    <name evidence="2" type="ORF">CALCODRAFT_511817</name>
</gene>
<reference evidence="2 3" key="1">
    <citation type="journal article" date="2016" name="Mol. Biol. Evol.">
        <title>Comparative Genomics of Early-Diverging Mushroom-Forming Fungi Provides Insights into the Origins of Lignocellulose Decay Capabilities.</title>
        <authorList>
            <person name="Nagy L.G."/>
            <person name="Riley R."/>
            <person name="Tritt A."/>
            <person name="Adam C."/>
            <person name="Daum C."/>
            <person name="Floudas D."/>
            <person name="Sun H."/>
            <person name="Yadav J.S."/>
            <person name="Pangilinan J."/>
            <person name="Larsson K.H."/>
            <person name="Matsuura K."/>
            <person name="Barry K."/>
            <person name="Labutti K."/>
            <person name="Kuo R."/>
            <person name="Ohm R.A."/>
            <person name="Bhattacharya S.S."/>
            <person name="Shirouzu T."/>
            <person name="Yoshinaga Y."/>
            <person name="Martin F.M."/>
            <person name="Grigoriev I.V."/>
            <person name="Hibbett D.S."/>
        </authorList>
    </citation>
    <scope>NUCLEOTIDE SEQUENCE [LARGE SCALE GENOMIC DNA]</scope>
    <source>
        <strain evidence="2 3">HHB12733</strain>
    </source>
</reference>
<sequence>MTAAAVLQDRGSSMGTPRSFKPSYASASHVARGFELIAQRDWRVEDGFQTSDRNCPIACIADNRRWLDYHTNPLENLREALGVLRCTGVSFNELIAVLVSDRQGKGAQEEKGPAAKVPIKPEGKTVCPPAAANDDGTPFPEDPGDHWNTGKLLLFSLAQLRRRVKASFVYAEASEEDMALEYQRRDIIGRVIGTKEKAENQAEEKARVLASRQGRLEEKAQNALKNGIAKGRGEYVKAMKEKKSFFKAIEDTRDLNHLQRKELKSATSEMSKAMAAAAKKWVKEDGMEVLKVSAGLGGLFAGSALKALAG</sequence>
<organism evidence="2 3">
    <name type="scientific">Calocera cornea HHB12733</name>
    <dbReference type="NCBI Taxonomy" id="1353952"/>
    <lineage>
        <taxon>Eukaryota</taxon>
        <taxon>Fungi</taxon>
        <taxon>Dikarya</taxon>
        <taxon>Basidiomycota</taxon>
        <taxon>Agaricomycotina</taxon>
        <taxon>Dacrymycetes</taxon>
        <taxon>Dacrymycetales</taxon>
        <taxon>Dacrymycetaceae</taxon>
        <taxon>Calocera</taxon>
    </lineage>
</organism>
<feature type="region of interest" description="Disordered" evidence="1">
    <location>
        <begin position="105"/>
        <end position="140"/>
    </location>
</feature>
<dbReference type="AlphaFoldDB" id="A0A165DHW3"/>
<dbReference type="InParanoid" id="A0A165DHW3"/>
<proteinExistence type="predicted"/>
<accession>A0A165DHW3</accession>
<dbReference type="EMBL" id="KV424054">
    <property type="protein sequence ID" value="KZT52828.1"/>
    <property type="molecule type" value="Genomic_DNA"/>
</dbReference>